<dbReference type="Pfam" id="PF01656">
    <property type="entry name" value="CbiA"/>
    <property type="match status" value="1"/>
</dbReference>
<dbReference type="GO" id="GO:0051782">
    <property type="term" value="P:negative regulation of cell division"/>
    <property type="evidence" value="ECO:0007669"/>
    <property type="project" value="TreeGrafter"/>
</dbReference>
<proteinExistence type="predicted"/>
<dbReference type="InterPro" id="IPR002586">
    <property type="entry name" value="CobQ/CobB/MinD/ParA_Nub-bd_dom"/>
</dbReference>
<dbReference type="InterPro" id="IPR027417">
    <property type="entry name" value="P-loop_NTPase"/>
</dbReference>
<evidence type="ECO:0000256" key="3">
    <source>
        <dbReference type="SAM" id="MobiDB-lite"/>
    </source>
</evidence>
<evidence type="ECO:0000256" key="2">
    <source>
        <dbReference type="ARBA" id="ARBA00022840"/>
    </source>
</evidence>
<feature type="compositionally biased region" description="Basic and acidic residues" evidence="3">
    <location>
        <begin position="32"/>
        <end position="43"/>
    </location>
</feature>
<dbReference type="Gene3D" id="3.40.50.300">
    <property type="entry name" value="P-loop containing nucleotide triphosphate hydrolases"/>
    <property type="match status" value="1"/>
</dbReference>
<organism evidence="5 6">
    <name type="scientific">Magnetococcus marinus (strain ATCC BAA-1437 / JCM 17883 / MC-1)</name>
    <dbReference type="NCBI Taxonomy" id="156889"/>
    <lineage>
        <taxon>Bacteria</taxon>
        <taxon>Pseudomonadati</taxon>
        <taxon>Pseudomonadota</taxon>
        <taxon>Magnetococcia</taxon>
        <taxon>Magnetococcales</taxon>
        <taxon>Magnetococcaceae</taxon>
        <taxon>Magnetococcus</taxon>
    </lineage>
</organism>
<gene>
    <name evidence="5" type="ordered locus">Mmc1_3038</name>
</gene>
<feature type="region of interest" description="Disordered" evidence="3">
    <location>
        <begin position="32"/>
        <end position="63"/>
    </location>
</feature>
<keyword evidence="6" id="KW-1185">Reference proteome</keyword>
<dbReference type="GO" id="GO:0005524">
    <property type="term" value="F:ATP binding"/>
    <property type="evidence" value="ECO:0007669"/>
    <property type="project" value="UniProtKB-KW"/>
</dbReference>
<evidence type="ECO:0000313" key="6">
    <source>
        <dbReference type="Proteomes" id="UP000002586"/>
    </source>
</evidence>
<dbReference type="InterPro" id="IPR050625">
    <property type="entry name" value="ParA/MinD_ATPase"/>
</dbReference>
<accession>A0LC36</accession>
<keyword evidence="2" id="KW-0067">ATP-binding</keyword>
<dbReference type="EMBL" id="CP000471">
    <property type="protein sequence ID" value="ABK45529.1"/>
    <property type="molecule type" value="Genomic_DNA"/>
</dbReference>
<dbReference type="InterPro" id="IPR033875">
    <property type="entry name" value="FlhG"/>
</dbReference>
<feature type="domain" description="CobQ/CobB/MinD/ParA nucleotide binding" evidence="4">
    <location>
        <begin position="69"/>
        <end position="285"/>
    </location>
</feature>
<dbReference type="SUPFAM" id="SSF52540">
    <property type="entry name" value="P-loop containing nucleoside triphosphate hydrolases"/>
    <property type="match status" value="1"/>
</dbReference>
<dbReference type="HOGENOM" id="CLU_037612_0_0_5"/>
<dbReference type="STRING" id="156889.Mmc1_3038"/>
<name>A0LC36_MAGMM</name>
<dbReference type="eggNOG" id="COG0455">
    <property type="taxonomic scope" value="Bacteria"/>
</dbReference>
<dbReference type="GO" id="GO:0009898">
    <property type="term" value="C:cytoplasmic side of plasma membrane"/>
    <property type="evidence" value="ECO:0007669"/>
    <property type="project" value="TreeGrafter"/>
</dbReference>
<dbReference type="AlphaFoldDB" id="A0LC36"/>
<dbReference type="GO" id="GO:0016887">
    <property type="term" value="F:ATP hydrolysis activity"/>
    <property type="evidence" value="ECO:0007669"/>
    <property type="project" value="TreeGrafter"/>
</dbReference>
<dbReference type="CDD" id="cd02038">
    <property type="entry name" value="FlhG-like"/>
    <property type="match status" value="1"/>
</dbReference>
<sequence length="343" mass="37783">MESGQPVPRCEGIGIMIDDMDNQAARLRELTEQAQKRRDDEARGLVPPRPVPPRTPLGKHARRKVPYTLAVTSGKGGVGKTLVSVNLAVRFAQRGLKVLIIDADLGLANIDVVLGVTPKYNMADVLSGNQSLDDVVVQGPEGIYILPAASGVAELSDLSEEQRASLMDHLDNWNADIDVVIVDTGAGISPNVRYFILSVEKILVVATPDPSSITDAYALMKVMYKNHRLNNFDLVVNQVTGLKEAKRVYKAISDVSSRFLNIGLQFAGYIPKDDLLQQAVREQQLVSLAYPEAESSIAFTRLSQWLVETWQRQERDNNGQATFFWGRLLDEEDPPSTSEPESS</sequence>
<evidence type="ECO:0000313" key="5">
    <source>
        <dbReference type="EMBL" id="ABK45529.1"/>
    </source>
</evidence>
<dbReference type="GO" id="GO:0005829">
    <property type="term" value="C:cytosol"/>
    <property type="evidence" value="ECO:0007669"/>
    <property type="project" value="TreeGrafter"/>
</dbReference>
<evidence type="ECO:0000256" key="1">
    <source>
        <dbReference type="ARBA" id="ARBA00022741"/>
    </source>
</evidence>
<dbReference type="Proteomes" id="UP000002586">
    <property type="component" value="Chromosome"/>
</dbReference>
<keyword evidence="1" id="KW-0547">Nucleotide-binding</keyword>
<reference evidence="5 6" key="2">
    <citation type="journal article" date="2012" name="Int. J. Syst. Evol. Microbiol.">
        <title>Magnetococcus marinus gen. nov., sp. nov., a marine, magnetotactic bacterium that represents a novel lineage (Magnetococcaceae fam. nov.; Magnetococcales ord. nov.) at the base of the Alphaproteobacteria.</title>
        <authorList>
            <person name="Bazylinski D.A."/>
            <person name="Williams T.J."/>
            <person name="Lefevre C.T."/>
            <person name="Berg R.J."/>
            <person name="Zhang C.L."/>
            <person name="Bowser S.S."/>
            <person name="Dean A.J."/>
            <person name="Beveridge T.J."/>
        </authorList>
    </citation>
    <scope>NUCLEOTIDE SEQUENCE [LARGE SCALE GENOMIC DNA]</scope>
    <source>
        <strain evidence="6">ATCC BAA-1437 / JCM 17883 / MC-1</strain>
    </source>
</reference>
<dbReference type="PANTHER" id="PTHR43384:SF4">
    <property type="entry name" value="CELLULOSE BIOSYNTHESIS PROTEIN BCSQ-RELATED"/>
    <property type="match status" value="1"/>
</dbReference>
<reference evidence="6" key="1">
    <citation type="journal article" date="2009" name="Appl. Environ. Microbiol.">
        <title>Complete genome sequence of the chemolithoautotrophic marine magnetotactic coccus strain MC-1.</title>
        <authorList>
            <person name="Schubbe S."/>
            <person name="Williams T.J."/>
            <person name="Xie G."/>
            <person name="Kiss H.E."/>
            <person name="Brettin T.S."/>
            <person name="Martinez D."/>
            <person name="Ross C.A."/>
            <person name="Schuler D."/>
            <person name="Cox B.L."/>
            <person name="Nealson K.H."/>
            <person name="Bazylinski D.A."/>
        </authorList>
    </citation>
    <scope>NUCLEOTIDE SEQUENCE [LARGE SCALE GENOMIC DNA]</scope>
    <source>
        <strain evidence="6">ATCC BAA-1437 / JCM 17883 / MC-1</strain>
    </source>
</reference>
<evidence type="ECO:0000259" key="4">
    <source>
        <dbReference type="Pfam" id="PF01656"/>
    </source>
</evidence>
<dbReference type="KEGG" id="mgm:Mmc1_3038"/>
<protein>
    <submittedName>
        <fullName evidence="5">Cobyrinic acid a,c-diamide synthase</fullName>
    </submittedName>
</protein>
<dbReference type="PANTHER" id="PTHR43384">
    <property type="entry name" value="SEPTUM SITE-DETERMINING PROTEIN MIND HOMOLOG, CHLOROPLASTIC-RELATED"/>
    <property type="match status" value="1"/>
</dbReference>